<dbReference type="EMBL" id="JAVIKH010000032">
    <property type="protein sequence ID" value="MDX8337347.1"/>
    <property type="molecule type" value="Genomic_DNA"/>
</dbReference>
<keyword evidence="1" id="KW-0540">Nuclease</keyword>
<gene>
    <name evidence="1" type="ORF">RFV38_12750</name>
</gene>
<keyword evidence="2" id="KW-1185">Reference proteome</keyword>
<protein>
    <submittedName>
        <fullName evidence="1">Restriction endonuclease subunit M</fullName>
    </submittedName>
</protein>
<dbReference type="RefSeq" id="WP_320314688.1">
    <property type="nucleotide sequence ID" value="NZ_JAVIKH010000032.1"/>
</dbReference>
<comment type="caution">
    <text evidence="1">The sequence shown here is derived from an EMBL/GenBank/DDBJ whole genome shotgun (WGS) entry which is preliminary data.</text>
</comment>
<evidence type="ECO:0000313" key="2">
    <source>
        <dbReference type="Proteomes" id="UP001279681"/>
    </source>
</evidence>
<sequence length="335" mass="40200">MNLLDFKDKIQISYKDNRIDIDENKIYHSNPELLLILLKDRTTKKNLIWATDSYKNYGEYYEKENQIKVEVITGYNKWLIKPRIEKNKEQQQQRSKEKAEVFTPSWVCNKQNNLIDNAWFEKENIFNIEVEKNWETNLEKIEFPAKKSWQDYIKLNRLEIACGEAPYITSRYDTTSGEYIEVSNRIGLLDRKLRVISENIEDRKEWIKWSLVALKSIYAYDYQGDNVLLARENILYTVKEFYEEKFKRDLSNENLKKMAIIISWNIWQMDGIKFVIPESCKNEQKIEYLLFGEKITEEKCKGCQTGNNFQHNGIYVKIKDWEKNKIIRFIDLLEG</sequence>
<dbReference type="GO" id="GO:0004519">
    <property type="term" value="F:endonuclease activity"/>
    <property type="evidence" value="ECO:0007669"/>
    <property type="project" value="UniProtKB-KW"/>
</dbReference>
<keyword evidence="1" id="KW-0255">Endonuclease</keyword>
<accession>A0ABU4WCU1</accession>
<keyword evidence="1" id="KW-0378">Hydrolase</keyword>
<name>A0ABU4WCU1_9FUSO</name>
<proteinExistence type="predicted"/>
<dbReference type="Proteomes" id="UP001279681">
    <property type="component" value="Unassembled WGS sequence"/>
</dbReference>
<organism evidence="1 2">
    <name type="scientific">Candidatus Cetobacterium colombiensis</name>
    <dbReference type="NCBI Taxonomy" id="3073100"/>
    <lineage>
        <taxon>Bacteria</taxon>
        <taxon>Fusobacteriati</taxon>
        <taxon>Fusobacteriota</taxon>
        <taxon>Fusobacteriia</taxon>
        <taxon>Fusobacteriales</taxon>
        <taxon>Fusobacteriaceae</taxon>
        <taxon>Cetobacterium</taxon>
    </lineage>
</organism>
<evidence type="ECO:0000313" key="1">
    <source>
        <dbReference type="EMBL" id="MDX8337347.1"/>
    </source>
</evidence>
<reference evidence="2" key="1">
    <citation type="submission" date="2023-07" db="EMBL/GenBank/DDBJ databases">
        <authorList>
            <person name="Colorado M.A."/>
            <person name="Villamil L.M."/>
            <person name="Melo J.F."/>
            <person name="Rodriguez J.A."/>
            <person name="Ruiz R.Y."/>
        </authorList>
    </citation>
    <scope>NUCLEOTIDE SEQUENCE [LARGE SCALE GENOMIC DNA]</scope>
    <source>
        <strain evidence="2">C33</strain>
    </source>
</reference>